<accession>A0A5J6GCK0</accession>
<organism evidence="2 3">
    <name type="scientific">Streptomyces kanamyceticus</name>
    <dbReference type="NCBI Taxonomy" id="1967"/>
    <lineage>
        <taxon>Bacteria</taxon>
        <taxon>Bacillati</taxon>
        <taxon>Actinomycetota</taxon>
        <taxon>Actinomycetes</taxon>
        <taxon>Kitasatosporales</taxon>
        <taxon>Streptomycetaceae</taxon>
        <taxon>Streptomyces</taxon>
    </lineage>
</organism>
<name>A0A5J6GCK0_STRKN</name>
<dbReference type="AlphaFoldDB" id="A0A5J6GCK0"/>
<dbReference type="KEGG" id="ska:CP970_22100"/>
<protein>
    <submittedName>
        <fullName evidence="2">Uncharacterized protein</fullName>
    </submittedName>
</protein>
<feature type="compositionally biased region" description="Basic and acidic residues" evidence="1">
    <location>
        <begin position="8"/>
        <end position="41"/>
    </location>
</feature>
<dbReference type="Proteomes" id="UP000325529">
    <property type="component" value="Chromosome"/>
</dbReference>
<evidence type="ECO:0000313" key="2">
    <source>
        <dbReference type="EMBL" id="QEU93259.1"/>
    </source>
</evidence>
<reference evidence="2 3" key="1">
    <citation type="submission" date="2017-09" db="EMBL/GenBank/DDBJ databases">
        <authorList>
            <person name="Lee N."/>
            <person name="Cho B.-K."/>
        </authorList>
    </citation>
    <scope>NUCLEOTIDE SEQUENCE [LARGE SCALE GENOMIC DNA]</scope>
    <source>
        <strain evidence="2 3">ATCC 12853</strain>
    </source>
</reference>
<proteinExistence type="predicted"/>
<sequence>MQAADVQSFEREPAAGDRPADRSTTRRGEQEAEGRGGRERVGMVGAGAVGSTALGSHFGASL</sequence>
<dbReference type="EMBL" id="CP023699">
    <property type="protein sequence ID" value="QEU93259.1"/>
    <property type="molecule type" value="Genomic_DNA"/>
</dbReference>
<feature type="region of interest" description="Disordered" evidence="1">
    <location>
        <begin position="1"/>
        <end position="62"/>
    </location>
</feature>
<evidence type="ECO:0000313" key="3">
    <source>
        <dbReference type="Proteomes" id="UP000325529"/>
    </source>
</evidence>
<gene>
    <name evidence="2" type="ORF">CP970_22100</name>
</gene>
<evidence type="ECO:0000256" key="1">
    <source>
        <dbReference type="SAM" id="MobiDB-lite"/>
    </source>
</evidence>
<keyword evidence="3" id="KW-1185">Reference proteome</keyword>